<dbReference type="AlphaFoldDB" id="A0A4Y5Z476"/>
<protein>
    <submittedName>
        <fullName evidence="2">EAL domain-containing protein</fullName>
    </submittedName>
</protein>
<dbReference type="InterPro" id="IPR035919">
    <property type="entry name" value="EAL_sf"/>
</dbReference>
<dbReference type="Proteomes" id="UP000316093">
    <property type="component" value="Chromosome"/>
</dbReference>
<evidence type="ECO:0000313" key="3">
    <source>
        <dbReference type="Proteomes" id="UP000316093"/>
    </source>
</evidence>
<keyword evidence="3" id="KW-1185">Reference proteome</keyword>
<name>A0A4Y5Z476_9GAMM</name>
<dbReference type="SUPFAM" id="SSF141868">
    <property type="entry name" value="EAL domain-like"/>
    <property type="match status" value="1"/>
</dbReference>
<dbReference type="EMBL" id="CP041046">
    <property type="protein sequence ID" value="QDE39904.1"/>
    <property type="molecule type" value="Genomic_DNA"/>
</dbReference>
<reference evidence="2 3" key="1">
    <citation type="submission" date="2019-06" db="EMBL/GenBank/DDBJ databases">
        <title>A complete genome sequence for Luteibacter pinisoli MAH-14.</title>
        <authorList>
            <person name="Baltrus D.A."/>
        </authorList>
    </citation>
    <scope>NUCLEOTIDE SEQUENCE [LARGE SCALE GENOMIC DNA]</scope>
    <source>
        <strain evidence="2 3">MAH-14</strain>
    </source>
</reference>
<evidence type="ECO:0000313" key="2">
    <source>
        <dbReference type="EMBL" id="QDE39904.1"/>
    </source>
</evidence>
<dbReference type="SMART" id="SM00052">
    <property type="entry name" value="EAL"/>
    <property type="match status" value="1"/>
</dbReference>
<dbReference type="InterPro" id="IPR001633">
    <property type="entry name" value="EAL_dom"/>
</dbReference>
<dbReference type="OrthoDB" id="1673646at2"/>
<dbReference type="CDD" id="cd01948">
    <property type="entry name" value="EAL"/>
    <property type="match status" value="1"/>
</dbReference>
<accession>A0A4Y5Z476</accession>
<dbReference type="PANTHER" id="PTHR33121:SF15">
    <property type="entry name" value="BLUE LIGHT- AND TEMPERATURE-REGULATED ANTIREPRESSOR BLUF"/>
    <property type="match status" value="1"/>
</dbReference>
<dbReference type="Pfam" id="PF00563">
    <property type="entry name" value="EAL"/>
    <property type="match status" value="1"/>
</dbReference>
<dbReference type="GO" id="GO:0071111">
    <property type="term" value="F:cyclic-guanylate-specific phosphodiesterase activity"/>
    <property type="evidence" value="ECO:0007669"/>
    <property type="project" value="InterPro"/>
</dbReference>
<dbReference type="InterPro" id="IPR050706">
    <property type="entry name" value="Cyclic-di-GMP_PDE-like"/>
</dbReference>
<dbReference type="Gene3D" id="3.20.20.450">
    <property type="entry name" value="EAL domain"/>
    <property type="match status" value="1"/>
</dbReference>
<dbReference type="KEGG" id="lpy:FIV34_12120"/>
<dbReference type="PROSITE" id="PS50883">
    <property type="entry name" value="EAL"/>
    <property type="match status" value="1"/>
</dbReference>
<dbReference type="RefSeq" id="WP_139983092.1">
    <property type="nucleotide sequence ID" value="NZ_CP041046.1"/>
</dbReference>
<proteinExistence type="predicted"/>
<sequence length="252" mass="26809">MNRTGCRGCGDAEAVAAGLTMAFQPIVDVGARRVFAHEALVRGTSGQSAQDVLSAVAHDNRYAFDQACRIVAIRTAARVGPPALLSINFLPNAVYNPEHCLQATFVAAAQAGWPVDRVIFEVTEHEEVVDHGHLVAILAAYKAHGFLTAIDDFGAGFAGMNLLADFQPDLLKLDIGLVRGIDTDAARRRIVQHLAAMCSDLSVRVIAEGVETQDECRALLDLGIGLQQGFLFARPGLASLPAVAWPDLTDGP</sequence>
<organism evidence="2 3">
    <name type="scientific">Luteibacter pinisoli</name>
    <dbReference type="NCBI Taxonomy" id="2589080"/>
    <lineage>
        <taxon>Bacteria</taxon>
        <taxon>Pseudomonadati</taxon>
        <taxon>Pseudomonadota</taxon>
        <taxon>Gammaproteobacteria</taxon>
        <taxon>Lysobacterales</taxon>
        <taxon>Rhodanobacteraceae</taxon>
        <taxon>Luteibacter</taxon>
    </lineage>
</organism>
<dbReference type="PANTHER" id="PTHR33121">
    <property type="entry name" value="CYCLIC DI-GMP PHOSPHODIESTERASE PDEF"/>
    <property type="match status" value="1"/>
</dbReference>
<gene>
    <name evidence="2" type="ORF">FIV34_12120</name>
</gene>
<feature type="domain" description="EAL" evidence="1">
    <location>
        <begin position="1"/>
        <end position="249"/>
    </location>
</feature>
<evidence type="ECO:0000259" key="1">
    <source>
        <dbReference type="PROSITE" id="PS50883"/>
    </source>
</evidence>